<reference evidence="2 3" key="1">
    <citation type="submission" date="2017-01" db="EMBL/GenBank/DDBJ databases">
        <title>Draft sequence of Acidihalobacter ferrooxidans strain DSM 14175 (strain V8).</title>
        <authorList>
            <person name="Khaleque H.N."/>
            <person name="Ramsay J.P."/>
            <person name="Murphy R.J.T."/>
            <person name="Kaksonen A.H."/>
            <person name="Boxall N.J."/>
            <person name="Watkin E.L.J."/>
        </authorList>
    </citation>
    <scope>NUCLEOTIDE SEQUENCE [LARGE SCALE GENOMIC DNA]</scope>
    <source>
        <strain evidence="2 3">V8</strain>
    </source>
</reference>
<gene>
    <name evidence="2" type="ORF">BW247_11510</name>
</gene>
<evidence type="ECO:0000313" key="2">
    <source>
        <dbReference type="EMBL" id="APZ43635.1"/>
    </source>
</evidence>
<dbReference type="PROSITE" id="PS00125">
    <property type="entry name" value="SER_THR_PHOSPHATASE"/>
    <property type="match status" value="1"/>
</dbReference>
<dbReference type="GO" id="GO:0008803">
    <property type="term" value="F:bis(5'-nucleosyl)-tetraphosphatase (symmetrical) activity"/>
    <property type="evidence" value="ECO:0007669"/>
    <property type="project" value="TreeGrafter"/>
</dbReference>
<dbReference type="RefSeq" id="WP_076837272.1">
    <property type="nucleotide sequence ID" value="NZ_CP019434.1"/>
</dbReference>
<dbReference type="PANTHER" id="PTHR42850">
    <property type="entry name" value="METALLOPHOSPHOESTERASE"/>
    <property type="match status" value="1"/>
</dbReference>
<dbReference type="Pfam" id="PF00149">
    <property type="entry name" value="Metallophos"/>
    <property type="match status" value="1"/>
</dbReference>
<dbReference type="KEGG" id="afy:BW247_11510"/>
<evidence type="ECO:0000259" key="1">
    <source>
        <dbReference type="PROSITE" id="PS00125"/>
    </source>
</evidence>
<keyword evidence="3" id="KW-1185">Reference proteome</keyword>
<dbReference type="PANTHER" id="PTHR42850:SF4">
    <property type="entry name" value="ZINC-DEPENDENT ENDOPOLYPHOSPHATASE"/>
    <property type="match status" value="1"/>
</dbReference>
<organism evidence="2 3">
    <name type="scientific">Acidihalobacter ferrooxydans</name>
    <dbReference type="NCBI Taxonomy" id="1765967"/>
    <lineage>
        <taxon>Bacteria</taxon>
        <taxon>Pseudomonadati</taxon>
        <taxon>Pseudomonadota</taxon>
        <taxon>Gammaproteobacteria</taxon>
        <taxon>Chromatiales</taxon>
        <taxon>Ectothiorhodospiraceae</taxon>
        <taxon>Acidihalobacter</taxon>
    </lineage>
</organism>
<dbReference type="STRING" id="1765967.BW247_11510"/>
<feature type="domain" description="Serine/threonine specific protein phosphatases" evidence="1">
    <location>
        <begin position="79"/>
        <end position="84"/>
    </location>
</feature>
<dbReference type="SUPFAM" id="SSF56300">
    <property type="entry name" value="Metallo-dependent phosphatases"/>
    <property type="match status" value="1"/>
</dbReference>
<dbReference type="GO" id="GO:0016791">
    <property type="term" value="F:phosphatase activity"/>
    <property type="evidence" value="ECO:0007669"/>
    <property type="project" value="TreeGrafter"/>
</dbReference>
<protein>
    <recommendedName>
        <fullName evidence="1">Serine/threonine specific protein phosphatases domain-containing protein</fullName>
    </recommendedName>
</protein>
<proteinExistence type="predicted"/>
<dbReference type="GO" id="GO:0005737">
    <property type="term" value="C:cytoplasm"/>
    <property type="evidence" value="ECO:0007669"/>
    <property type="project" value="TreeGrafter"/>
</dbReference>
<dbReference type="EMBL" id="CP019434">
    <property type="protein sequence ID" value="APZ43635.1"/>
    <property type="molecule type" value="Genomic_DNA"/>
</dbReference>
<dbReference type="InterPro" id="IPR029052">
    <property type="entry name" value="Metallo-depent_PP-like"/>
</dbReference>
<dbReference type="Gene3D" id="3.60.21.10">
    <property type="match status" value="1"/>
</dbReference>
<sequence>MHAAAQPPEYHRFLARNATGRDFCVGDLHGMFHVLDDALDSLGFDPACDRLISVGDLIDRGPESPRVLEFLAQPWFHAVRGNHEAMLLDVVSGDEDEMSWVERGGADWWLMINAQERTAYSDVFSRLPYTLELDTAAGRVGVVHADVPVGYGWGEFVAQLPHDNNLREHALWARLRINSIQRGASTQPVDGLHLLVVGHTPVAAATRVQNIYYIDTGAAYVQDYPEATLTLLQVHPQQVVHRFPAR</sequence>
<accession>A0A1P8UIG8</accession>
<dbReference type="InterPro" id="IPR006186">
    <property type="entry name" value="Ser/Thr-sp_prot-phosphatase"/>
</dbReference>
<dbReference type="InterPro" id="IPR050126">
    <property type="entry name" value="Ap4A_hydrolase"/>
</dbReference>
<evidence type="ECO:0000313" key="3">
    <source>
        <dbReference type="Proteomes" id="UP000243807"/>
    </source>
</evidence>
<name>A0A1P8UIG8_9GAMM</name>
<dbReference type="Proteomes" id="UP000243807">
    <property type="component" value="Chromosome"/>
</dbReference>
<dbReference type="GO" id="GO:0110154">
    <property type="term" value="P:RNA decapping"/>
    <property type="evidence" value="ECO:0007669"/>
    <property type="project" value="TreeGrafter"/>
</dbReference>
<dbReference type="AlphaFoldDB" id="A0A1P8UIG8"/>
<dbReference type="InterPro" id="IPR004843">
    <property type="entry name" value="Calcineurin-like_PHP"/>
</dbReference>
<dbReference type="OrthoDB" id="5296354at2"/>